<protein>
    <recommendedName>
        <fullName evidence="12">Mercuric reductase</fullName>
    </recommendedName>
</protein>
<dbReference type="GO" id="GO:0050660">
    <property type="term" value="F:flavin adenine dinucleotide binding"/>
    <property type="evidence" value="ECO:0007669"/>
    <property type="project" value="TreeGrafter"/>
</dbReference>
<dbReference type="SUPFAM" id="SSF51905">
    <property type="entry name" value="FAD/NAD(P)-binding domain"/>
    <property type="match status" value="1"/>
</dbReference>
<dbReference type="SUPFAM" id="SSF55424">
    <property type="entry name" value="FAD/NAD-linked reductases, dimerisation (C-terminal) domain"/>
    <property type="match status" value="1"/>
</dbReference>
<evidence type="ECO:0000256" key="8">
    <source>
        <dbReference type="ARBA" id="ARBA00023284"/>
    </source>
</evidence>
<dbReference type="InterPro" id="IPR008143">
    <property type="entry name" value="Ala_DH/PNT_CS2"/>
</dbReference>
<reference evidence="11" key="1">
    <citation type="submission" date="2018-05" db="EMBL/GenBank/DDBJ databases">
        <authorList>
            <person name="Lanie J.A."/>
            <person name="Ng W.-L."/>
            <person name="Kazmierczak K.M."/>
            <person name="Andrzejewski T.M."/>
            <person name="Davidsen T.M."/>
            <person name="Wayne K.J."/>
            <person name="Tettelin H."/>
            <person name="Glass J.I."/>
            <person name="Rusch D."/>
            <person name="Podicherti R."/>
            <person name="Tsui H.-C.T."/>
            <person name="Winkler M.E."/>
        </authorList>
    </citation>
    <scope>NUCLEOTIDE SEQUENCE</scope>
</reference>
<accession>A0A381XEW1</accession>
<feature type="domain" description="FAD/NAD(P)-binding" evidence="10">
    <location>
        <begin position="44"/>
        <end position="359"/>
    </location>
</feature>
<evidence type="ECO:0000256" key="7">
    <source>
        <dbReference type="ARBA" id="ARBA00023157"/>
    </source>
</evidence>
<evidence type="ECO:0000313" key="11">
    <source>
        <dbReference type="EMBL" id="SVA63160.1"/>
    </source>
</evidence>
<dbReference type="AlphaFoldDB" id="A0A381XEW1"/>
<organism evidence="11">
    <name type="scientific">marine metagenome</name>
    <dbReference type="NCBI Taxonomy" id="408172"/>
    <lineage>
        <taxon>unclassified sequences</taxon>
        <taxon>metagenomes</taxon>
        <taxon>ecological metagenomes</taxon>
    </lineage>
</organism>
<keyword evidence="6" id="KW-0560">Oxidoreductase</keyword>
<dbReference type="Pfam" id="PF02852">
    <property type="entry name" value="Pyr_redox_dim"/>
    <property type="match status" value="1"/>
</dbReference>
<evidence type="ECO:0000259" key="10">
    <source>
        <dbReference type="Pfam" id="PF07992"/>
    </source>
</evidence>
<dbReference type="Gene3D" id="3.50.50.60">
    <property type="entry name" value="FAD/NAD(P)-binding domain"/>
    <property type="match status" value="2"/>
</dbReference>
<evidence type="ECO:0000259" key="9">
    <source>
        <dbReference type="Pfam" id="PF02852"/>
    </source>
</evidence>
<sequence>MSTPFPVKSVLPESLIQPLDQANQNLLSHVHPPDWSNPVGNGRYDLCILGAGTAGLVSAVAAASLGARVALIEKSLFGGDCLNAGCVPSKALLRSAKLLGELRNAKALGVDTDGSTVNFGRIMERMRLRRSDLSQHDSVSRLVNLGVDVFLGEAEFTGRSTVQVKNQSLHFRRAIIATGSRPRIPEIPGLTETRYLTNKNLFWLTDLPRRLLVLGAGPVGCEMAQAFARFGSHVTVLDTAEQVLPREDRDAAALIQRQLSADGVQFKLNAAIQKVVHHSAEIQVHFQQSGMADDVCGDQFLIAGGREPNIENLNLKVAGVVYGESGIVVNDQLRTTNRRIYAAGDVCSTFRFTHVADAMARVAIQNALFYGRKKASTLVIPSCTYTDPEIAHVGLNSEEASARGHRVESLTVPLAEVDRAVLDEMTDGFVRVHHECGRLLGCTIVATHANEMIGEATYAISQHGTLSDISNTIHPYPTQIEALRKAGDAYRRSLITPRLKWWLRRYFVWSRRW</sequence>
<feature type="domain" description="Pyridine nucleotide-disulphide oxidoreductase dimerisation" evidence="9">
    <location>
        <begin position="380"/>
        <end position="486"/>
    </location>
</feature>
<dbReference type="InterPro" id="IPR023753">
    <property type="entry name" value="FAD/NAD-binding_dom"/>
</dbReference>
<comment type="similarity">
    <text evidence="2">Belongs to the class-I pyridine nucleotide-disulfide oxidoreductase family.</text>
</comment>
<name>A0A381XEW1_9ZZZZ</name>
<dbReference type="PROSITE" id="PS00837">
    <property type="entry name" value="ALADH_PNT_2"/>
    <property type="match status" value="1"/>
</dbReference>
<evidence type="ECO:0000256" key="4">
    <source>
        <dbReference type="ARBA" id="ARBA00022827"/>
    </source>
</evidence>
<dbReference type="NCBIfam" id="NF004991">
    <property type="entry name" value="PRK06370.1-3"/>
    <property type="match status" value="1"/>
</dbReference>
<evidence type="ECO:0000256" key="1">
    <source>
        <dbReference type="ARBA" id="ARBA00001974"/>
    </source>
</evidence>
<comment type="cofactor">
    <cofactor evidence="1">
        <name>FAD</name>
        <dbReference type="ChEBI" id="CHEBI:57692"/>
    </cofactor>
</comment>
<dbReference type="PRINTS" id="PR00411">
    <property type="entry name" value="PNDRDTASEI"/>
</dbReference>
<dbReference type="Gene3D" id="3.30.390.30">
    <property type="match status" value="1"/>
</dbReference>
<dbReference type="Pfam" id="PF07992">
    <property type="entry name" value="Pyr_redox_2"/>
    <property type="match status" value="1"/>
</dbReference>
<dbReference type="PANTHER" id="PTHR43014:SF2">
    <property type="entry name" value="MERCURIC REDUCTASE"/>
    <property type="match status" value="1"/>
</dbReference>
<evidence type="ECO:0000256" key="6">
    <source>
        <dbReference type="ARBA" id="ARBA00023002"/>
    </source>
</evidence>
<evidence type="ECO:0000256" key="5">
    <source>
        <dbReference type="ARBA" id="ARBA00022857"/>
    </source>
</evidence>
<keyword evidence="8" id="KW-0676">Redox-active center</keyword>
<dbReference type="InterPro" id="IPR036188">
    <property type="entry name" value="FAD/NAD-bd_sf"/>
</dbReference>
<dbReference type="PROSITE" id="PS00076">
    <property type="entry name" value="PYRIDINE_REDOX_1"/>
    <property type="match status" value="1"/>
</dbReference>
<dbReference type="InterPro" id="IPR016156">
    <property type="entry name" value="FAD/NAD-linked_Rdtase_dimer_sf"/>
</dbReference>
<evidence type="ECO:0008006" key="12">
    <source>
        <dbReference type="Google" id="ProtNLM"/>
    </source>
</evidence>
<dbReference type="PRINTS" id="PR00368">
    <property type="entry name" value="FADPNR"/>
</dbReference>
<dbReference type="PANTHER" id="PTHR43014">
    <property type="entry name" value="MERCURIC REDUCTASE"/>
    <property type="match status" value="1"/>
</dbReference>
<keyword evidence="3" id="KW-0285">Flavoprotein</keyword>
<dbReference type="FunFam" id="3.30.390.30:FF:000001">
    <property type="entry name" value="Dihydrolipoyl dehydrogenase"/>
    <property type="match status" value="1"/>
</dbReference>
<gene>
    <name evidence="11" type="ORF">METZ01_LOCUS116014</name>
</gene>
<dbReference type="EMBL" id="UINC01014893">
    <property type="protein sequence ID" value="SVA63160.1"/>
    <property type="molecule type" value="Genomic_DNA"/>
</dbReference>
<evidence type="ECO:0000256" key="3">
    <source>
        <dbReference type="ARBA" id="ARBA00022630"/>
    </source>
</evidence>
<evidence type="ECO:0000256" key="2">
    <source>
        <dbReference type="ARBA" id="ARBA00007532"/>
    </source>
</evidence>
<dbReference type="PIRSF" id="PIRSF000350">
    <property type="entry name" value="Mercury_reductase_MerA"/>
    <property type="match status" value="1"/>
</dbReference>
<dbReference type="InterPro" id="IPR001100">
    <property type="entry name" value="Pyr_nuc-diS_OxRdtase"/>
</dbReference>
<keyword evidence="4" id="KW-0274">FAD</keyword>
<dbReference type="GO" id="GO:0016668">
    <property type="term" value="F:oxidoreductase activity, acting on a sulfur group of donors, NAD(P) as acceptor"/>
    <property type="evidence" value="ECO:0007669"/>
    <property type="project" value="InterPro"/>
</dbReference>
<dbReference type="InterPro" id="IPR012999">
    <property type="entry name" value="Pyr_OxRdtase_I_AS"/>
</dbReference>
<keyword evidence="5" id="KW-0521">NADP</keyword>
<keyword evidence="7" id="KW-1015">Disulfide bond</keyword>
<dbReference type="InterPro" id="IPR004099">
    <property type="entry name" value="Pyr_nucl-diS_OxRdtase_dimer"/>
</dbReference>
<dbReference type="GO" id="GO:0003955">
    <property type="term" value="F:NAD(P)H dehydrogenase (quinone) activity"/>
    <property type="evidence" value="ECO:0007669"/>
    <property type="project" value="TreeGrafter"/>
</dbReference>
<proteinExistence type="inferred from homology"/>